<sequence length="59" mass="6560">MLSQSVLLMAAAALPAMLAYGRINFRKFFLLFPLEGGESQPHLSGHQPDNRLWPGVIHN</sequence>
<evidence type="ECO:0000313" key="2">
    <source>
        <dbReference type="EMBL" id="TCC13845.1"/>
    </source>
</evidence>
<protein>
    <submittedName>
        <fullName evidence="2">Uncharacterized protein</fullName>
    </submittedName>
</protein>
<dbReference type="EMBL" id="SJOP01000003">
    <property type="protein sequence ID" value="TCC13845.1"/>
    <property type="molecule type" value="Genomic_DNA"/>
</dbReference>
<proteinExistence type="predicted"/>
<keyword evidence="3" id="KW-1185">Reference proteome</keyword>
<name>A0A4R0HQE4_9ENTR</name>
<evidence type="ECO:0000313" key="3">
    <source>
        <dbReference type="Proteomes" id="UP000291793"/>
    </source>
</evidence>
<feature type="region of interest" description="Disordered" evidence="1">
    <location>
        <begin position="39"/>
        <end position="59"/>
    </location>
</feature>
<reference evidence="2 3" key="1">
    <citation type="submission" date="2019-02" db="EMBL/GenBank/DDBJ databases">
        <title>The draft genome of Kosakonia quasisacchari strain WCHKQ120001.</title>
        <authorList>
            <person name="Wang C."/>
            <person name="Feng Y."/>
            <person name="Zong Z."/>
        </authorList>
    </citation>
    <scope>NUCLEOTIDE SEQUENCE [LARGE SCALE GENOMIC DNA]</scope>
    <source>
        <strain evidence="2 3">WCHKQ120001</strain>
    </source>
</reference>
<comment type="caution">
    <text evidence="2">The sequence shown here is derived from an EMBL/GenBank/DDBJ whole genome shotgun (WGS) entry which is preliminary data.</text>
</comment>
<dbReference type="RefSeq" id="WP_131407177.1">
    <property type="nucleotide sequence ID" value="NZ_SJOP01000003.1"/>
</dbReference>
<evidence type="ECO:0000256" key="1">
    <source>
        <dbReference type="SAM" id="MobiDB-lite"/>
    </source>
</evidence>
<organism evidence="2 3">
    <name type="scientific">Kosakonia quasisacchari</name>
    <dbReference type="NCBI Taxonomy" id="2529380"/>
    <lineage>
        <taxon>Bacteria</taxon>
        <taxon>Pseudomonadati</taxon>
        <taxon>Pseudomonadota</taxon>
        <taxon>Gammaproteobacteria</taxon>
        <taxon>Enterobacterales</taxon>
        <taxon>Enterobacteriaceae</taxon>
        <taxon>Kosakonia</taxon>
    </lineage>
</organism>
<gene>
    <name evidence="2" type="ORF">E0L21_04575</name>
</gene>
<dbReference type="AlphaFoldDB" id="A0A4R0HQE4"/>
<accession>A0A4R0HQE4</accession>
<dbReference type="Proteomes" id="UP000291793">
    <property type="component" value="Unassembled WGS sequence"/>
</dbReference>